<protein>
    <submittedName>
        <fullName evidence="1">Uncharacterized protein</fullName>
    </submittedName>
</protein>
<dbReference type="Proteomes" id="UP000000724">
    <property type="component" value="Contig Pc00c13"/>
</dbReference>
<dbReference type="OMA" id="IFKDYAM"/>
<sequence length="190" mass="22465">MPRLQLPSNRSPGLSLIFKDYAMNQMKGTFDSSTTPNNLRLSWLTKALRYTQEEAEESLERLHISTIERLGSLDDMIMGGLVDQPLTEIDIKNETILMVSWHWDKCCDGSCPYSNRVTPLIRKSKRSLSKRPCAPIFQRKRSHRRRNIAQRKAIMKEKRRCRRLRSIRLTLYTGRLLARRYWFYYSNILP</sequence>
<dbReference type="VEuPathDB" id="FungiDB:PCH_Pc13g01100"/>
<dbReference type="EMBL" id="AM920428">
    <property type="protein sequence ID" value="CAP91179.1"/>
    <property type="molecule type" value="Genomic_DNA"/>
</dbReference>
<evidence type="ECO:0000313" key="2">
    <source>
        <dbReference type="Proteomes" id="UP000000724"/>
    </source>
</evidence>
<name>B6H1L8_PENRW</name>
<accession>B6H1L8</accession>
<proteinExistence type="predicted"/>
<dbReference type="AlphaFoldDB" id="B6H1L8"/>
<keyword evidence="2" id="KW-1185">Reference proteome</keyword>
<reference evidence="1 2" key="1">
    <citation type="journal article" date="2008" name="Nat. Biotechnol.">
        <title>Genome sequencing and analysis of the filamentous fungus Penicillium chrysogenum.</title>
        <authorList>
            <person name="van den Berg M.A."/>
            <person name="Albang R."/>
            <person name="Albermann K."/>
            <person name="Badger J.H."/>
            <person name="Daran J.-M."/>
            <person name="Driessen A.J.M."/>
            <person name="Garcia-Estrada C."/>
            <person name="Fedorova N.D."/>
            <person name="Harris D.M."/>
            <person name="Heijne W.H.M."/>
            <person name="Joardar V.S."/>
            <person name="Kiel J.A.K.W."/>
            <person name="Kovalchuk A."/>
            <person name="Martin J.F."/>
            <person name="Nierman W.C."/>
            <person name="Nijland J.G."/>
            <person name="Pronk J.T."/>
            <person name="Roubos J.A."/>
            <person name="van der Klei I.J."/>
            <person name="van Peij N.N.M.E."/>
            <person name="Veenhuis M."/>
            <person name="von Doehren H."/>
            <person name="Wagner C."/>
            <person name="Wortman J.R."/>
            <person name="Bovenberg R.A.L."/>
        </authorList>
    </citation>
    <scope>NUCLEOTIDE SEQUENCE [LARGE SCALE GENOMIC DNA]</scope>
    <source>
        <strain evidence="2">ATCC 28089 / DSM 1075 / NRRL 1951 / Wisconsin 54-1255</strain>
    </source>
</reference>
<gene>
    <name evidence="1" type="ORF">Pc13g01100</name>
    <name evidence="1" type="ORF">PCH_Pc13g01100</name>
</gene>
<organism evidence="1 2">
    <name type="scientific">Penicillium rubens (strain ATCC 28089 / DSM 1075 / NRRL 1951 / Wisconsin 54-1255)</name>
    <name type="common">Penicillium chrysogenum</name>
    <dbReference type="NCBI Taxonomy" id="500485"/>
    <lineage>
        <taxon>Eukaryota</taxon>
        <taxon>Fungi</taxon>
        <taxon>Dikarya</taxon>
        <taxon>Ascomycota</taxon>
        <taxon>Pezizomycotina</taxon>
        <taxon>Eurotiomycetes</taxon>
        <taxon>Eurotiomycetidae</taxon>
        <taxon>Eurotiales</taxon>
        <taxon>Aspergillaceae</taxon>
        <taxon>Penicillium</taxon>
        <taxon>Penicillium chrysogenum species complex</taxon>
    </lineage>
</organism>
<dbReference type="OrthoDB" id="4244308at2759"/>
<dbReference type="HOGENOM" id="CLU_1428428_0_0_1"/>
<evidence type="ECO:0000313" key="1">
    <source>
        <dbReference type="EMBL" id="CAP91179.1"/>
    </source>
</evidence>